<dbReference type="GO" id="GO:0005634">
    <property type="term" value="C:nucleus"/>
    <property type="evidence" value="ECO:0007669"/>
    <property type="project" value="UniProtKB-SubCell"/>
</dbReference>
<comment type="subcellular location">
    <subcellularLocation>
        <location evidence="1">Nucleus</location>
    </subcellularLocation>
</comment>
<organism evidence="4 5">
    <name type="scientific">Hibiscus trionum</name>
    <name type="common">Flower of an hour</name>
    <dbReference type="NCBI Taxonomy" id="183268"/>
    <lineage>
        <taxon>Eukaryota</taxon>
        <taxon>Viridiplantae</taxon>
        <taxon>Streptophyta</taxon>
        <taxon>Embryophyta</taxon>
        <taxon>Tracheophyta</taxon>
        <taxon>Spermatophyta</taxon>
        <taxon>Magnoliopsida</taxon>
        <taxon>eudicotyledons</taxon>
        <taxon>Gunneridae</taxon>
        <taxon>Pentapetalae</taxon>
        <taxon>rosids</taxon>
        <taxon>malvids</taxon>
        <taxon>Malvales</taxon>
        <taxon>Malvaceae</taxon>
        <taxon>Malvoideae</taxon>
        <taxon>Hibiscus</taxon>
    </lineage>
</organism>
<evidence type="ECO:0000256" key="2">
    <source>
        <dbReference type="ARBA" id="ARBA00023242"/>
    </source>
</evidence>
<feature type="compositionally biased region" description="Low complexity" evidence="3">
    <location>
        <begin position="179"/>
        <end position="193"/>
    </location>
</feature>
<dbReference type="PANTHER" id="PTHR33172">
    <property type="entry name" value="OS08G0516900 PROTEIN"/>
    <property type="match status" value="1"/>
</dbReference>
<evidence type="ECO:0000313" key="5">
    <source>
        <dbReference type="Proteomes" id="UP001165190"/>
    </source>
</evidence>
<name>A0A9W7I3I9_HIBTR</name>
<feature type="compositionally biased region" description="Acidic residues" evidence="3">
    <location>
        <begin position="66"/>
        <end position="75"/>
    </location>
</feature>
<dbReference type="GO" id="GO:0006950">
    <property type="term" value="P:response to stress"/>
    <property type="evidence" value="ECO:0007669"/>
    <property type="project" value="UniProtKB-ARBA"/>
</dbReference>
<feature type="compositionally biased region" description="Polar residues" evidence="3">
    <location>
        <begin position="76"/>
        <end position="86"/>
    </location>
</feature>
<reference evidence="4" key="1">
    <citation type="submission" date="2023-05" db="EMBL/GenBank/DDBJ databases">
        <title>Genome and transcriptome analyses reveal genes involved in the formation of fine ridges on petal epidermal cells in Hibiscus trionum.</title>
        <authorList>
            <person name="Koshimizu S."/>
            <person name="Masuda S."/>
            <person name="Ishii T."/>
            <person name="Shirasu K."/>
            <person name="Hoshino A."/>
            <person name="Arita M."/>
        </authorList>
    </citation>
    <scope>NUCLEOTIDE SEQUENCE</scope>
    <source>
        <strain evidence="4">Hamamatsu line</strain>
    </source>
</reference>
<dbReference type="EMBL" id="BSYR01000022">
    <property type="protein sequence ID" value="GMI89370.1"/>
    <property type="molecule type" value="Genomic_DNA"/>
</dbReference>
<dbReference type="InterPro" id="IPR051992">
    <property type="entry name" value="OxStress_Response_Reg"/>
</dbReference>
<keyword evidence="5" id="KW-1185">Reference proteome</keyword>
<feature type="region of interest" description="Disordered" evidence="3">
    <location>
        <begin position="47"/>
        <end position="86"/>
    </location>
</feature>
<gene>
    <name evidence="4" type="ORF">HRI_002606300</name>
</gene>
<comment type="caution">
    <text evidence="4">The sequence shown here is derived from an EMBL/GenBank/DDBJ whole genome shotgun (WGS) entry which is preliminary data.</text>
</comment>
<sequence length="225" mass="24933">MSIVLERIETSGFGRVMNCACDTSIFESSVKERKRLWMTTTTAEEEEDWRCSSSSSSSSIGRNSDDNDGDCEENEAQSSYKGPLNMMNSLEQVLPMRRSMSSFYNGKSRSYTSLAEATSVSSIKDIAKPENSYTKRRRNLLAINHLRDKNRNKRFIRPISSSKSTLALAVAMTGSETDSFSSIGEESSSNSSPSLPPLHPRSRTASFNSIGTPFRSPSGDRNFSN</sequence>
<evidence type="ECO:0000256" key="1">
    <source>
        <dbReference type="ARBA" id="ARBA00004123"/>
    </source>
</evidence>
<keyword evidence="2" id="KW-0539">Nucleus</keyword>
<evidence type="ECO:0000313" key="4">
    <source>
        <dbReference type="EMBL" id="GMI89370.1"/>
    </source>
</evidence>
<protein>
    <submittedName>
        <fullName evidence="4">Uncharacterized protein</fullName>
    </submittedName>
</protein>
<dbReference type="PANTHER" id="PTHR33172:SF37">
    <property type="entry name" value="PROTEIN OXIDATIVE STRESS 3 LIKE 1"/>
    <property type="match status" value="1"/>
</dbReference>
<proteinExistence type="predicted"/>
<accession>A0A9W7I3I9</accession>
<feature type="region of interest" description="Disordered" evidence="3">
    <location>
        <begin position="178"/>
        <end position="225"/>
    </location>
</feature>
<evidence type="ECO:0000256" key="3">
    <source>
        <dbReference type="SAM" id="MobiDB-lite"/>
    </source>
</evidence>
<dbReference type="OrthoDB" id="691484at2759"/>
<dbReference type="AlphaFoldDB" id="A0A9W7I3I9"/>
<dbReference type="Proteomes" id="UP001165190">
    <property type="component" value="Unassembled WGS sequence"/>
</dbReference>